<dbReference type="EMBL" id="LR215039">
    <property type="protein sequence ID" value="VEU76461.1"/>
    <property type="molecule type" value="Genomic_DNA"/>
</dbReference>
<dbReference type="GO" id="GO:0005886">
    <property type="term" value="C:plasma membrane"/>
    <property type="evidence" value="ECO:0007669"/>
    <property type="project" value="UniProtKB-SubCell"/>
</dbReference>
<keyword evidence="9" id="KW-1185">Reference proteome</keyword>
<dbReference type="InterPro" id="IPR049890">
    <property type="entry name" value="VlpA-F-like_signal"/>
</dbReference>
<reference evidence="8 9" key="1">
    <citation type="submission" date="2019-01" db="EMBL/GenBank/DDBJ databases">
        <authorList>
            <consortium name="Pathogen Informatics"/>
        </authorList>
    </citation>
    <scope>NUCLEOTIDE SEQUENCE [LARGE SCALE GENOMIC DNA]</scope>
    <source>
        <strain evidence="8 9">NCTC10179</strain>
    </source>
</reference>
<evidence type="ECO:0000313" key="8">
    <source>
        <dbReference type="EMBL" id="VEU76461.1"/>
    </source>
</evidence>
<dbReference type="NCBIfam" id="NF033817">
    <property type="entry name" value="Mplas_variab_LP"/>
    <property type="match status" value="1"/>
</dbReference>
<protein>
    <recommendedName>
        <fullName evidence="10">Lipoprotein</fullName>
    </recommendedName>
</protein>
<accession>A0A449B798</accession>
<evidence type="ECO:0000256" key="1">
    <source>
        <dbReference type="ARBA" id="ARBA00004193"/>
    </source>
</evidence>
<gene>
    <name evidence="8" type="ORF">NCTC10179_00647</name>
</gene>
<dbReference type="Proteomes" id="UP000289497">
    <property type="component" value="Chromosome"/>
</dbReference>
<evidence type="ECO:0000256" key="4">
    <source>
        <dbReference type="ARBA" id="ARBA00022737"/>
    </source>
</evidence>
<evidence type="ECO:0000313" key="9">
    <source>
        <dbReference type="Proteomes" id="UP000289497"/>
    </source>
</evidence>
<dbReference type="KEGG" id="mcou:NCTC10179_00647"/>
<dbReference type="AlphaFoldDB" id="A0A449B798"/>
<evidence type="ECO:0000256" key="2">
    <source>
        <dbReference type="ARBA" id="ARBA00022475"/>
    </source>
</evidence>
<keyword evidence="2" id="KW-1003">Cell membrane</keyword>
<keyword evidence="5" id="KW-0472">Membrane</keyword>
<proteinExistence type="predicted"/>
<comment type="subcellular location">
    <subcellularLocation>
        <location evidence="1">Cell membrane</location>
        <topology evidence="1">Lipid-anchor</topology>
    </subcellularLocation>
</comment>
<organism evidence="8 9">
    <name type="scientific">Mycoplasmopsis columboralis</name>
    <dbReference type="NCBI Taxonomy" id="171282"/>
    <lineage>
        <taxon>Bacteria</taxon>
        <taxon>Bacillati</taxon>
        <taxon>Mycoplasmatota</taxon>
        <taxon>Mycoplasmoidales</taxon>
        <taxon>Metamycoplasmataceae</taxon>
        <taxon>Mycoplasmopsis</taxon>
    </lineage>
</organism>
<keyword evidence="7" id="KW-0449">Lipoprotein</keyword>
<dbReference type="RefSeq" id="WP_129693795.1">
    <property type="nucleotide sequence ID" value="NZ_LR215039.1"/>
</dbReference>
<name>A0A449B798_9BACT</name>
<evidence type="ECO:0000256" key="7">
    <source>
        <dbReference type="ARBA" id="ARBA00023288"/>
    </source>
</evidence>
<keyword evidence="4" id="KW-0677">Repeat</keyword>
<keyword evidence="6" id="KW-0564">Palmitate</keyword>
<dbReference type="PROSITE" id="PS51257">
    <property type="entry name" value="PROKAR_LIPOPROTEIN"/>
    <property type="match status" value="1"/>
</dbReference>
<evidence type="ECO:0000256" key="5">
    <source>
        <dbReference type="ARBA" id="ARBA00023136"/>
    </source>
</evidence>
<sequence>MKSKKIIMSLGTITASSLGLIAVSCGKQTTEQKQQSFLANNDVNLSRAKLKAYFKTYFELTVELKDKPQELAKVMKHFADYSVALLGTIGQNPSRSSDIVYAFKSIDEVANVDASIKESVQNAIKLAEASNRN</sequence>
<evidence type="ECO:0000256" key="3">
    <source>
        <dbReference type="ARBA" id="ARBA00022729"/>
    </source>
</evidence>
<evidence type="ECO:0008006" key="10">
    <source>
        <dbReference type="Google" id="ProtNLM"/>
    </source>
</evidence>
<keyword evidence="3" id="KW-0732">Signal</keyword>
<evidence type="ECO:0000256" key="6">
    <source>
        <dbReference type="ARBA" id="ARBA00023139"/>
    </source>
</evidence>